<reference evidence="3" key="1">
    <citation type="journal article" date="2017" name="bioRxiv">
        <title>Conservation of a gene cluster reveals novel cercosporin biosynthetic mechanisms and extends production to the genus Colletotrichum.</title>
        <authorList>
            <person name="de Jonge R."/>
            <person name="Ebert M.K."/>
            <person name="Huitt-Roehl C.R."/>
            <person name="Pal P."/>
            <person name="Suttle J.C."/>
            <person name="Spanner R.E."/>
            <person name="Neubauer J.D."/>
            <person name="Jurick W.M.II."/>
            <person name="Stott K.A."/>
            <person name="Secor G.A."/>
            <person name="Thomma B.P.H.J."/>
            <person name="Van de Peer Y."/>
            <person name="Townsend C.A."/>
            <person name="Bolton M.D."/>
        </authorList>
    </citation>
    <scope>NUCLEOTIDE SEQUENCE [LARGE SCALE GENOMIC DNA]</scope>
    <source>
        <strain evidence="3">CBS538.71</strain>
    </source>
</reference>
<dbReference type="EMBL" id="PNEN01001790">
    <property type="protein sequence ID" value="PPJ50218.1"/>
    <property type="molecule type" value="Genomic_DNA"/>
</dbReference>
<comment type="caution">
    <text evidence="2">The sequence shown here is derived from an EMBL/GenBank/DDBJ whole genome shotgun (WGS) entry which is preliminary data.</text>
</comment>
<proteinExistence type="predicted"/>
<name>A0A2S6BRU8_9PEZI</name>
<keyword evidence="1" id="KW-0732">Signal</keyword>
<accession>A0A2S6BRU8</accession>
<gene>
    <name evidence="2" type="ORF">CBER1_07193</name>
</gene>
<evidence type="ECO:0000256" key="1">
    <source>
        <dbReference type="SAM" id="SignalP"/>
    </source>
</evidence>
<organism evidence="2 3">
    <name type="scientific">Cercospora berteroae</name>
    <dbReference type="NCBI Taxonomy" id="357750"/>
    <lineage>
        <taxon>Eukaryota</taxon>
        <taxon>Fungi</taxon>
        <taxon>Dikarya</taxon>
        <taxon>Ascomycota</taxon>
        <taxon>Pezizomycotina</taxon>
        <taxon>Dothideomycetes</taxon>
        <taxon>Dothideomycetidae</taxon>
        <taxon>Mycosphaerellales</taxon>
        <taxon>Mycosphaerellaceae</taxon>
        <taxon>Cercospora</taxon>
    </lineage>
</organism>
<dbReference type="OrthoDB" id="3828405at2759"/>
<protein>
    <submittedName>
        <fullName evidence="2">Uncharacterized protein</fullName>
    </submittedName>
</protein>
<feature type="chain" id="PRO_5015735462" evidence="1">
    <location>
        <begin position="17"/>
        <end position="169"/>
    </location>
</feature>
<dbReference type="AlphaFoldDB" id="A0A2S6BRU8"/>
<evidence type="ECO:0000313" key="2">
    <source>
        <dbReference type="EMBL" id="PPJ50218.1"/>
    </source>
</evidence>
<evidence type="ECO:0000313" key="3">
    <source>
        <dbReference type="Proteomes" id="UP000237631"/>
    </source>
</evidence>
<keyword evidence="3" id="KW-1185">Reference proteome</keyword>
<feature type="signal peptide" evidence="1">
    <location>
        <begin position="1"/>
        <end position="16"/>
    </location>
</feature>
<dbReference type="Proteomes" id="UP000237631">
    <property type="component" value="Unassembled WGS sequence"/>
</dbReference>
<sequence length="169" mass="18721">MRFLFASAILIATATAGLRPDEIACSIKNSYVVDAVNRFCAKYDMVAPSDYSSSGVESNPPYAWVAINGNCNPPQWVPAEICKSQFYMMCNTGDKVGNNAWTFGKDECQRWDIVASKSQKENAPPLKSGTSQEDGWKAVLGLFGISKRGIEEHQRNVDEVMDAARRDRE</sequence>